<accession>A0ABD4XT29</accession>
<dbReference type="Pfam" id="PF00294">
    <property type="entry name" value="PfkB"/>
    <property type="match status" value="1"/>
</dbReference>
<dbReference type="SUPFAM" id="SSF53613">
    <property type="entry name" value="Ribokinase-like"/>
    <property type="match status" value="1"/>
</dbReference>
<sequence length="277" mass="29533">MPSAPSFISLGHLSFDVNVIDNGPPSSHIPGGAVAFSTLTAQKHGLATGAVTSVGEDYPVNLILEGIDVQVVESEHTASFANYYDSGERTQVLMASGNRISQAAVPSGWTTPDIVFVGPLLHELPTDCVNWFDAKLSCLIPSGWLRRWGHDGAISHADMLPPFRGKKWDVIAVSESEIELLPEQQLFDLGDIVCVTRGENGTSVWSNGEWIQIPAVKTEPVDFTGAGDIWATAFTIALSEGKSIEEAGRYAATAAAISIESIGLSGCPSREQVEARL</sequence>
<evidence type="ECO:0000256" key="1">
    <source>
        <dbReference type="ARBA" id="ARBA00022679"/>
    </source>
</evidence>
<keyword evidence="1" id="KW-0808">Transferase</keyword>
<comment type="caution">
    <text evidence="4">The sequence shown here is derived from an EMBL/GenBank/DDBJ whole genome shotgun (WGS) entry which is preliminary data.</text>
</comment>
<name>A0ABD4XT29_9CHLR</name>
<dbReference type="Gene3D" id="3.40.1190.20">
    <property type="match status" value="1"/>
</dbReference>
<organism evidence="4 5">
    <name type="scientific">Candidatus Lucifugimonas marina</name>
    <dbReference type="NCBI Taxonomy" id="3038979"/>
    <lineage>
        <taxon>Bacteria</taxon>
        <taxon>Bacillati</taxon>
        <taxon>Chloroflexota</taxon>
        <taxon>Dehalococcoidia</taxon>
        <taxon>SAR202 cluster</taxon>
        <taxon>Candidatus Lucifugimonadales</taxon>
        <taxon>Candidatus Lucifugimonadaceae</taxon>
        <taxon>Candidatus Lucifugimonas</taxon>
    </lineage>
</organism>
<dbReference type="EMBL" id="WMBE01000003">
    <property type="protein sequence ID" value="MDG0867301.1"/>
    <property type="molecule type" value="Genomic_DNA"/>
</dbReference>
<dbReference type="GO" id="GO:0016301">
    <property type="term" value="F:kinase activity"/>
    <property type="evidence" value="ECO:0007669"/>
    <property type="project" value="UniProtKB-KW"/>
</dbReference>
<dbReference type="Proteomes" id="UP001321249">
    <property type="component" value="Unassembled WGS sequence"/>
</dbReference>
<dbReference type="RefSeq" id="WP_342826534.1">
    <property type="nucleotide sequence ID" value="NZ_CP046146.1"/>
</dbReference>
<feature type="domain" description="Carbohydrate kinase PfkB" evidence="3">
    <location>
        <begin position="189"/>
        <end position="267"/>
    </location>
</feature>
<reference evidence="4 5" key="1">
    <citation type="submission" date="2019-11" db="EMBL/GenBank/DDBJ databases">
        <authorList>
            <person name="Cho J.-C."/>
        </authorList>
    </citation>
    <scope>NUCLEOTIDE SEQUENCE [LARGE SCALE GENOMIC DNA]</scope>
    <source>
        <strain evidence="4 5">JH702</strain>
    </source>
</reference>
<dbReference type="PANTHER" id="PTHR10584">
    <property type="entry name" value="SUGAR KINASE"/>
    <property type="match status" value="1"/>
</dbReference>
<evidence type="ECO:0000313" key="4">
    <source>
        <dbReference type="EMBL" id="MDG0867301.1"/>
    </source>
</evidence>
<evidence type="ECO:0000256" key="2">
    <source>
        <dbReference type="ARBA" id="ARBA00022777"/>
    </source>
</evidence>
<gene>
    <name evidence="4" type="ORF">GKO46_09490</name>
</gene>
<evidence type="ECO:0000259" key="3">
    <source>
        <dbReference type="Pfam" id="PF00294"/>
    </source>
</evidence>
<evidence type="ECO:0000313" key="5">
    <source>
        <dbReference type="Proteomes" id="UP001321249"/>
    </source>
</evidence>
<dbReference type="InterPro" id="IPR029056">
    <property type="entry name" value="Ribokinase-like"/>
</dbReference>
<protein>
    <recommendedName>
        <fullName evidence="3">Carbohydrate kinase PfkB domain-containing protein</fullName>
    </recommendedName>
</protein>
<keyword evidence="2" id="KW-0418">Kinase</keyword>
<dbReference type="PANTHER" id="PTHR10584:SF166">
    <property type="entry name" value="RIBOKINASE"/>
    <property type="match status" value="1"/>
</dbReference>
<dbReference type="InterPro" id="IPR011611">
    <property type="entry name" value="PfkB_dom"/>
</dbReference>
<proteinExistence type="predicted"/>
<dbReference type="AlphaFoldDB" id="A0ABD4XT29"/>